<proteinExistence type="predicted"/>
<protein>
    <submittedName>
        <fullName evidence="2">Uncharacterized protein</fullName>
    </submittedName>
</protein>
<dbReference type="EMBL" id="LHXX01000039">
    <property type="protein sequence ID" value="KXB01836.1"/>
    <property type="molecule type" value="Genomic_DNA"/>
</dbReference>
<dbReference type="Proteomes" id="UP000070400">
    <property type="component" value="Unassembled WGS sequence"/>
</dbReference>
<accession>A0A133V615</accession>
<evidence type="ECO:0000256" key="1">
    <source>
        <dbReference type="SAM" id="MobiDB-lite"/>
    </source>
</evidence>
<keyword evidence="3" id="KW-1185">Reference proteome</keyword>
<comment type="caution">
    <text evidence="2">The sequence shown here is derived from an EMBL/GenBank/DDBJ whole genome shotgun (WGS) entry which is preliminary data.</text>
</comment>
<evidence type="ECO:0000313" key="2">
    <source>
        <dbReference type="EMBL" id="KXB01836.1"/>
    </source>
</evidence>
<sequence length="111" mass="12853">MKADYIFRSLILRSIQRKQKRSRNMVREVGRVLGGEKTPQNGQQSPRKGEERLRQVLLQFQSGFEEEGREALLRDREIKPDVRSIYKFCELLDYYGCQLKGGSGKSVRGSS</sequence>
<dbReference type="AlphaFoldDB" id="A0A133V615"/>
<feature type="region of interest" description="Disordered" evidence="1">
    <location>
        <begin position="22"/>
        <end position="50"/>
    </location>
</feature>
<name>A0A133V615_9EURY</name>
<gene>
    <name evidence="2" type="ORF">AKJ43_03060</name>
</gene>
<organism evidence="2 3">
    <name type="scientific">candidate division MSBL1 archaeon SCGC-AAA261D19</name>
    <dbReference type="NCBI Taxonomy" id="1698273"/>
    <lineage>
        <taxon>Archaea</taxon>
        <taxon>Methanobacteriati</taxon>
        <taxon>Methanobacteriota</taxon>
        <taxon>candidate division MSBL1</taxon>
    </lineage>
</organism>
<evidence type="ECO:0000313" key="3">
    <source>
        <dbReference type="Proteomes" id="UP000070400"/>
    </source>
</evidence>
<reference evidence="2 3" key="1">
    <citation type="journal article" date="2016" name="Sci. Rep.">
        <title>Metabolic traits of an uncultured archaeal lineage -MSBL1- from brine pools of the Red Sea.</title>
        <authorList>
            <person name="Mwirichia R."/>
            <person name="Alam I."/>
            <person name="Rashid M."/>
            <person name="Vinu M."/>
            <person name="Ba-Alawi W."/>
            <person name="Anthony Kamau A."/>
            <person name="Kamanda Ngugi D."/>
            <person name="Goker M."/>
            <person name="Klenk H.P."/>
            <person name="Bajic V."/>
            <person name="Stingl U."/>
        </authorList>
    </citation>
    <scope>NUCLEOTIDE SEQUENCE [LARGE SCALE GENOMIC DNA]</scope>
    <source>
        <strain evidence="2">SCGC-AAA261D19</strain>
    </source>
</reference>